<evidence type="ECO:0000256" key="1">
    <source>
        <dbReference type="ARBA" id="ARBA00001698"/>
    </source>
</evidence>
<dbReference type="Pfam" id="PF01148">
    <property type="entry name" value="CTP_transf_1"/>
    <property type="match status" value="1"/>
</dbReference>
<evidence type="ECO:0000256" key="11">
    <source>
        <dbReference type="ARBA" id="ARBA00022692"/>
    </source>
</evidence>
<dbReference type="EC" id="2.7.7.41" evidence="6 18"/>
<feature type="transmembrane region" description="Helical" evidence="19">
    <location>
        <begin position="255"/>
        <end position="273"/>
    </location>
</feature>
<evidence type="ECO:0000256" key="17">
    <source>
        <dbReference type="ARBA" id="ARBA00023264"/>
    </source>
</evidence>
<evidence type="ECO:0000256" key="16">
    <source>
        <dbReference type="ARBA" id="ARBA00023209"/>
    </source>
</evidence>
<keyword evidence="14" id="KW-0443">Lipid metabolism</keyword>
<comment type="subcellular location">
    <subcellularLocation>
        <location evidence="2">Cell membrane</location>
        <topology evidence="2">Multi-pass membrane protein</topology>
    </subcellularLocation>
</comment>
<comment type="catalytic activity">
    <reaction evidence="1 18">
        <text>a 1,2-diacyl-sn-glycero-3-phosphate + CTP + H(+) = a CDP-1,2-diacyl-sn-glycerol + diphosphate</text>
        <dbReference type="Rhea" id="RHEA:16229"/>
        <dbReference type="ChEBI" id="CHEBI:15378"/>
        <dbReference type="ChEBI" id="CHEBI:33019"/>
        <dbReference type="ChEBI" id="CHEBI:37563"/>
        <dbReference type="ChEBI" id="CHEBI:58332"/>
        <dbReference type="ChEBI" id="CHEBI:58608"/>
        <dbReference type="EC" id="2.7.7.41"/>
    </reaction>
</comment>
<evidence type="ECO:0000256" key="19">
    <source>
        <dbReference type="SAM" id="Phobius"/>
    </source>
</evidence>
<evidence type="ECO:0000256" key="7">
    <source>
        <dbReference type="ARBA" id="ARBA00019373"/>
    </source>
</evidence>
<gene>
    <name evidence="20" type="ORF">CNE99_01990</name>
</gene>
<feature type="transmembrane region" description="Helical" evidence="19">
    <location>
        <begin position="55"/>
        <end position="71"/>
    </location>
</feature>
<evidence type="ECO:0000256" key="18">
    <source>
        <dbReference type="RuleBase" id="RU003938"/>
    </source>
</evidence>
<keyword evidence="17" id="KW-1208">Phospholipid metabolism</keyword>
<dbReference type="InterPro" id="IPR000374">
    <property type="entry name" value="PC_trans"/>
</dbReference>
<dbReference type="UniPathway" id="UPA00557">
    <property type="reaction ID" value="UER00614"/>
</dbReference>
<sequence>MLATRLLTALILAPFVIGGIFLLPPAGFALFIGIVLTISAYEWADLCGYEHNGQVVYTVVAASALFASVWVPHDWIIPLVGTGILWWLAALVFVIRYPLLSSVWQDQWVRACLGLLMMVPGYVALNVMKQSVDGGFWIFLLFMLIWSADAGAYFAGKLLGRRKLAPRVSPGKSWAGLYGGLFVALLFATGLITWKETSMLFSPVGITLLVGCGVVVLVSVLGDLTESMFKRHRGVKDSGNLLPGHGGMLDRIDGLLAASPVFGLLLFSVTGIVDVV</sequence>
<proteinExistence type="inferred from homology"/>
<dbReference type="GO" id="GO:0016024">
    <property type="term" value="P:CDP-diacylglycerol biosynthetic process"/>
    <property type="evidence" value="ECO:0007669"/>
    <property type="project" value="UniProtKB-UniPathway"/>
</dbReference>
<evidence type="ECO:0000256" key="15">
    <source>
        <dbReference type="ARBA" id="ARBA00023136"/>
    </source>
</evidence>
<dbReference type="PROSITE" id="PS01315">
    <property type="entry name" value="CDS"/>
    <property type="match status" value="1"/>
</dbReference>
<keyword evidence="8" id="KW-1003">Cell membrane</keyword>
<feature type="transmembrane region" description="Helical" evidence="19">
    <location>
        <begin position="200"/>
        <end position="221"/>
    </location>
</feature>
<evidence type="ECO:0000256" key="6">
    <source>
        <dbReference type="ARBA" id="ARBA00012487"/>
    </source>
</evidence>
<dbReference type="PANTHER" id="PTHR46382">
    <property type="entry name" value="PHOSPHATIDATE CYTIDYLYLTRANSFERASE"/>
    <property type="match status" value="1"/>
</dbReference>
<keyword evidence="9" id="KW-0444">Lipid biosynthesis</keyword>
<comment type="pathway">
    <text evidence="3 18">Phospholipid metabolism; CDP-diacylglycerol biosynthesis; CDP-diacylglycerol from sn-glycerol 3-phosphate: step 3/3.</text>
</comment>
<feature type="transmembrane region" description="Helical" evidence="19">
    <location>
        <begin position="175"/>
        <end position="194"/>
    </location>
</feature>
<evidence type="ECO:0000256" key="2">
    <source>
        <dbReference type="ARBA" id="ARBA00004651"/>
    </source>
</evidence>
<keyword evidence="12 18" id="KW-0548">Nucleotidyltransferase</keyword>
<accession>A0A2A5WXK5</accession>
<dbReference type="GO" id="GO:0005886">
    <property type="term" value="C:plasma membrane"/>
    <property type="evidence" value="ECO:0007669"/>
    <property type="project" value="UniProtKB-SubCell"/>
</dbReference>
<evidence type="ECO:0000313" key="21">
    <source>
        <dbReference type="Proteomes" id="UP000219327"/>
    </source>
</evidence>
<organism evidence="20 21">
    <name type="scientific">OM182 bacterium MED-G24</name>
    <dbReference type="NCBI Taxonomy" id="1986255"/>
    <lineage>
        <taxon>Bacteria</taxon>
        <taxon>Pseudomonadati</taxon>
        <taxon>Pseudomonadota</taxon>
        <taxon>Gammaproteobacteria</taxon>
        <taxon>OMG group</taxon>
        <taxon>OM182 clade</taxon>
    </lineage>
</organism>
<dbReference type="Proteomes" id="UP000219327">
    <property type="component" value="Unassembled WGS sequence"/>
</dbReference>
<evidence type="ECO:0000256" key="12">
    <source>
        <dbReference type="ARBA" id="ARBA00022695"/>
    </source>
</evidence>
<evidence type="ECO:0000256" key="13">
    <source>
        <dbReference type="ARBA" id="ARBA00022989"/>
    </source>
</evidence>
<keyword evidence="15 19" id="KW-0472">Membrane</keyword>
<evidence type="ECO:0000256" key="10">
    <source>
        <dbReference type="ARBA" id="ARBA00022679"/>
    </source>
</evidence>
<comment type="pathway">
    <text evidence="4">Lipid metabolism.</text>
</comment>
<name>A0A2A5WXK5_9GAMM</name>
<comment type="caution">
    <text evidence="20">The sequence shown here is derived from an EMBL/GenBank/DDBJ whole genome shotgun (WGS) entry which is preliminary data.</text>
</comment>
<evidence type="ECO:0000256" key="5">
    <source>
        <dbReference type="ARBA" id="ARBA00010185"/>
    </source>
</evidence>
<evidence type="ECO:0000313" key="20">
    <source>
        <dbReference type="EMBL" id="PDH41285.1"/>
    </source>
</evidence>
<evidence type="ECO:0000256" key="8">
    <source>
        <dbReference type="ARBA" id="ARBA00022475"/>
    </source>
</evidence>
<evidence type="ECO:0000256" key="9">
    <source>
        <dbReference type="ARBA" id="ARBA00022516"/>
    </source>
</evidence>
<dbReference type="EMBL" id="NTKD01000005">
    <property type="protein sequence ID" value="PDH41285.1"/>
    <property type="molecule type" value="Genomic_DNA"/>
</dbReference>
<evidence type="ECO:0000256" key="14">
    <source>
        <dbReference type="ARBA" id="ARBA00023098"/>
    </source>
</evidence>
<keyword evidence="16" id="KW-0594">Phospholipid biosynthesis</keyword>
<keyword evidence="10 18" id="KW-0808">Transferase</keyword>
<dbReference type="AlphaFoldDB" id="A0A2A5WXK5"/>
<comment type="similarity">
    <text evidence="5 18">Belongs to the CDS family.</text>
</comment>
<keyword evidence="11 18" id="KW-0812">Transmembrane</keyword>
<dbReference type="GO" id="GO:0004605">
    <property type="term" value="F:phosphatidate cytidylyltransferase activity"/>
    <property type="evidence" value="ECO:0007669"/>
    <property type="project" value="UniProtKB-EC"/>
</dbReference>
<feature type="transmembrane region" description="Helical" evidence="19">
    <location>
        <begin position="108"/>
        <end position="128"/>
    </location>
</feature>
<reference evidence="20 21" key="1">
    <citation type="submission" date="2017-08" db="EMBL/GenBank/DDBJ databases">
        <title>Fine stratification of microbial communities through a metagenomic profile of the photic zone.</title>
        <authorList>
            <person name="Haro-Moreno J.M."/>
            <person name="Lopez-Perez M."/>
            <person name="De La Torre J."/>
            <person name="Picazo A."/>
            <person name="Camacho A."/>
            <person name="Rodriguez-Valera F."/>
        </authorList>
    </citation>
    <scope>NUCLEOTIDE SEQUENCE [LARGE SCALE GENOMIC DNA]</scope>
    <source>
        <strain evidence="20">MED-G24</strain>
    </source>
</reference>
<keyword evidence="13 19" id="KW-1133">Transmembrane helix</keyword>
<evidence type="ECO:0000256" key="4">
    <source>
        <dbReference type="ARBA" id="ARBA00005189"/>
    </source>
</evidence>
<dbReference type="PANTHER" id="PTHR46382:SF1">
    <property type="entry name" value="PHOSPHATIDATE CYTIDYLYLTRANSFERASE"/>
    <property type="match status" value="1"/>
</dbReference>
<feature type="transmembrane region" description="Helical" evidence="19">
    <location>
        <begin position="77"/>
        <end position="96"/>
    </location>
</feature>
<feature type="transmembrane region" description="Helical" evidence="19">
    <location>
        <begin position="134"/>
        <end position="155"/>
    </location>
</feature>
<protein>
    <recommendedName>
        <fullName evidence="7 18">Phosphatidate cytidylyltransferase</fullName>
        <ecNumber evidence="6 18">2.7.7.41</ecNumber>
    </recommendedName>
</protein>
<evidence type="ECO:0000256" key="3">
    <source>
        <dbReference type="ARBA" id="ARBA00005119"/>
    </source>
</evidence>